<reference evidence="2" key="1">
    <citation type="submission" date="2013-11" db="EMBL/GenBank/DDBJ databases">
        <title>Genome sequence of the fusiform rust pathogen reveals effectors for host alternation and coevolution with pine.</title>
        <authorList>
            <consortium name="DOE Joint Genome Institute"/>
            <person name="Smith K."/>
            <person name="Pendleton A."/>
            <person name="Kubisiak T."/>
            <person name="Anderson C."/>
            <person name="Salamov A."/>
            <person name="Aerts A."/>
            <person name="Riley R."/>
            <person name="Clum A."/>
            <person name="Lindquist E."/>
            <person name="Ence D."/>
            <person name="Campbell M."/>
            <person name="Kronenberg Z."/>
            <person name="Feau N."/>
            <person name="Dhillon B."/>
            <person name="Hamelin R."/>
            <person name="Burleigh J."/>
            <person name="Smith J."/>
            <person name="Yandell M."/>
            <person name="Nelson C."/>
            <person name="Grigoriev I."/>
            <person name="Davis J."/>
        </authorList>
    </citation>
    <scope>NUCLEOTIDE SEQUENCE</scope>
    <source>
        <strain evidence="2">G11</strain>
    </source>
</reference>
<accession>A0A9P6N5H6</accession>
<evidence type="ECO:0000256" key="1">
    <source>
        <dbReference type="SAM" id="SignalP"/>
    </source>
</evidence>
<gene>
    <name evidence="2" type="ORF">CROQUDRAFT_718937</name>
</gene>
<dbReference type="AlphaFoldDB" id="A0A9P6N5H6"/>
<keyword evidence="3" id="KW-1185">Reference proteome</keyword>
<comment type="caution">
    <text evidence="2">The sequence shown here is derived from an EMBL/GenBank/DDBJ whole genome shotgun (WGS) entry which is preliminary data.</text>
</comment>
<evidence type="ECO:0000313" key="2">
    <source>
        <dbReference type="EMBL" id="KAG0139650.1"/>
    </source>
</evidence>
<evidence type="ECO:0000313" key="3">
    <source>
        <dbReference type="Proteomes" id="UP000886653"/>
    </source>
</evidence>
<keyword evidence="1" id="KW-0732">Signal</keyword>
<dbReference type="EMBL" id="MU167545">
    <property type="protein sequence ID" value="KAG0139650.1"/>
    <property type="molecule type" value="Genomic_DNA"/>
</dbReference>
<sequence>MWALGGVLLIASSLYMSVMTMELDGVENLRSAKKIKTAVGAEGALEVKKPGWLDIGKMFEQQHSQNVEKDSQKEPTHFERLVAIAENNPELADLMKNFPVFEEWDKDVISLGLLKIMAASPNFGKLSAVKIGAKKDKPDPWEELEREILKQLKITKEEPDPVNTVKVHIASRKLVGEDLNDEAVKNRAIKEIVQKIQADKADADVAIKKISASMGKGQDAVVLDSEPDDFWQIQQRFDSGLPPKIIITYGGYVELRFYLTKYFVEVLCAHYGYEGDGPTKVYLGAPHFQAQDKPRTSYEMLEGVNILDEPSRKKLIDKSEKVEEEVYKQWKAENDLLEARTPVPQLENSWWENPKFAPGVEALAALIDNQDYTAVTALTCPAVLEYLLRGNERRQKKVGIVVASGLFYDIQEDGSAKFSPGFNAARRLAVFNSLMEMEVDMVNLSGGLSKTKGTRLLTDASNGKGEKNYITDPGFKHFDELINIKSPYEMFQILARTSHALTYSKWLDWDIEMEALWKWLGIEGPSHPFGDSMRNILPELLDGELKKVWDAKRKQALENVAKRNPVAAGWNADRLLGTLKLHLFMGHGMQSQVNPADLHSLPLLSQNVPGIDGVVRLLATKADKTRDKKTGELRTALDDIVLTDKGQNFAVTDLDFSYVRNGVQRCLTAHAHMLEGESIDYLFQGADRTKLPPIYSKYLENPQPFNPDSNPAILAHQVDSAHPTAAHDTDMS</sequence>
<name>A0A9P6N5H6_9BASI</name>
<feature type="signal peptide" evidence="1">
    <location>
        <begin position="1"/>
        <end position="20"/>
    </location>
</feature>
<dbReference type="Proteomes" id="UP000886653">
    <property type="component" value="Unassembled WGS sequence"/>
</dbReference>
<feature type="chain" id="PRO_5040205525" evidence="1">
    <location>
        <begin position="21"/>
        <end position="732"/>
    </location>
</feature>
<proteinExistence type="predicted"/>
<protein>
    <submittedName>
        <fullName evidence="2">Uncharacterized protein</fullName>
    </submittedName>
</protein>
<organism evidence="2 3">
    <name type="scientific">Cronartium quercuum f. sp. fusiforme G11</name>
    <dbReference type="NCBI Taxonomy" id="708437"/>
    <lineage>
        <taxon>Eukaryota</taxon>
        <taxon>Fungi</taxon>
        <taxon>Dikarya</taxon>
        <taxon>Basidiomycota</taxon>
        <taxon>Pucciniomycotina</taxon>
        <taxon>Pucciniomycetes</taxon>
        <taxon>Pucciniales</taxon>
        <taxon>Coleosporiaceae</taxon>
        <taxon>Cronartium</taxon>
    </lineage>
</organism>